<evidence type="ECO:0000259" key="5">
    <source>
        <dbReference type="Pfam" id="PF00501"/>
    </source>
</evidence>
<feature type="domain" description="AMP-dependent synthetase/ligase" evidence="5">
    <location>
        <begin position="52"/>
        <end position="410"/>
    </location>
</feature>
<dbReference type="Pfam" id="PF00501">
    <property type="entry name" value="AMP-binding"/>
    <property type="match status" value="1"/>
</dbReference>
<sequence length="565" mass="62734">MIDDSDIEPRVDTYRFYREEWDDYEELYESFEWEIPETFNMATFLCERWATGEARPALFDASSANSRTRYSFDQLEENANQLAQAFADRGIERGDRIAVSGAQRVETLVTHIAAWKLGAVSVPLSVLLGPDALSFRLEDSETVAFVAHDDSLEALRTVAPDIGVLETTLVVGDESLTDEETAFWDALEGQPSTFETVSTPADDPAMMIYTSGTTGNPKGVIHPHRSMLGALPAVLLGQYNLQVRADDVNRTVVEWSWIGSLYLSLFPALYFGTPTVIDASGEFDPEREFELIDRYDVTTTGGPATALRMLVHSESADRYDLSSVRVIVQGGEALDRDTATRLTDVFENAVVHEVYGQTEALQFVADCTALGVDHQFGKMGKVAPGHTVRIQDPETGESLERGEVGEIALEYDGNPMCFEEYWNRSDATAEKVQNGWLRTEDLGVLSEDGYLSFRSRTDDVIISSGYKIGPTEIEECLAEHDAVASSGVIGVPHETRGEIPKAFVVLTDDADASESMRETLQDHVRSRLAKYQYPREIEFADELPKTSTGKVRRLDLRKREGLAPS</sequence>
<dbReference type="PANTHER" id="PTHR43605">
    <property type="entry name" value="ACYL-COENZYME A SYNTHETASE"/>
    <property type="match status" value="1"/>
</dbReference>
<gene>
    <name evidence="7" type="ORF">SAMN04487967_3077</name>
</gene>
<comment type="similarity">
    <text evidence="1">Belongs to the ATP-dependent AMP-binding enzyme family.</text>
</comment>
<feature type="domain" description="AMP-binding enzyme C-terminal" evidence="6">
    <location>
        <begin position="472"/>
        <end position="550"/>
    </location>
</feature>
<evidence type="ECO:0000313" key="8">
    <source>
        <dbReference type="Proteomes" id="UP000199112"/>
    </source>
</evidence>
<dbReference type="AlphaFoldDB" id="A0A1H6G473"/>
<dbReference type="InterPro" id="IPR051087">
    <property type="entry name" value="Mitochondrial_ACSM"/>
</dbReference>
<dbReference type="OrthoDB" id="193284at2157"/>
<dbReference type="SUPFAM" id="SSF56801">
    <property type="entry name" value="Acetyl-CoA synthetase-like"/>
    <property type="match status" value="1"/>
</dbReference>
<keyword evidence="4" id="KW-0067">ATP-binding</keyword>
<dbReference type="GO" id="GO:0005524">
    <property type="term" value="F:ATP binding"/>
    <property type="evidence" value="ECO:0007669"/>
    <property type="project" value="UniProtKB-KW"/>
</dbReference>
<dbReference type="FunFam" id="3.30.300.30:FF:000005">
    <property type="entry name" value="Acyl-coenzyme A synthetase ACSM5, mitochondrial"/>
    <property type="match status" value="1"/>
</dbReference>
<name>A0A1H6G473_9EURY</name>
<evidence type="ECO:0000259" key="6">
    <source>
        <dbReference type="Pfam" id="PF13193"/>
    </source>
</evidence>
<keyword evidence="2" id="KW-0436">Ligase</keyword>
<protein>
    <submittedName>
        <fullName evidence="7">Acetyl-CoA synthetase</fullName>
    </submittedName>
</protein>
<dbReference type="Gene3D" id="3.30.300.30">
    <property type="match status" value="1"/>
</dbReference>
<organism evidence="7 8">
    <name type="scientific">Natronorubrum sediminis</name>
    <dbReference type="NCBI Taxonomy" id="640943"/>
    <lineage>
        <taxon>Archaea</taxon>
        <taxon>Methanobacteriati</taxon>
        <taxon>Methanobacteriota</taxon>
        <taxon>Stenosarchaea group</taxon>
        <taxon>Halobacteria</taxon>
        <taxon>Halobacteriales</taxon>
        <taxon>Natrialbaceae</taxon>
        <taxon>Natronorubrum</taxon>
    </lineage>
</organism>
<evidence type="ECO:0000256" key="3">
    <source>
        <dbReference type="ARBA" id="ARBA00022741"/>
    </source>
</evidence>
<evidence type="ECO:0000256" key="4">
    <source>
        <dbReference type="ARBA" id="ARBA00022840"/>
    </source>
</evidence>
<dbReference type="GO" id="GO:0006637">
    <property type="term" value="P:acyl-CoA metabolic process"/>
    <property type="evidence" value="ECO:0007669"/>
    <property type="project" value="TreeGrafter"/>
</dbReference>
<dbReference type="InterPro" id="IPR042099">
    <property type="entry name" value="ANL_N_sf"/>
</dbReference>
<dbReference type="EMBL" id="FNWL01000003">
    <property type="protein sequence ID" value="SEH17238.1"/>
    <property type="molecule type" value="Genomic_DNA"/>
</dbReference>
<evidence type="ECO:0000256" key="1">
    <source>
        <dbReference type="ARBA" id="ARBA00006432"/>
    </source>
</evidence>
<dbReference type="InterPro" id="IPR000873">
    <property type="entry name" value="AMP-dep_synth/lig_dom"/>
</dbReference>
<keyword evidence="8" id="KW-1185">Reference proteome</keyword>
<proteinExistence type="inferred from homology"/>
<dbReference type="Gene3D" id="3.40.50.12780">
    <property type="entry name" value="N-terminal domain of ligase-like"/>
    <property type="match status" value="1"/>
</dbReference>
<dbReference type="GO" id="GO:0006633">
    <property type="term" value="P:fatty acid biosynthetic process"/>
    <property type="evidence" value="ECO:0007669"/>
    <property type="project" value="TreeGrafter"/>
</dbReference>
<dbReference type="InterPro" id="IPR045851">
    <property type="entry name" value="AMP-bd_C_sf"/>
</dbReference>
<keyword evidence="3" id="KW-0547">Nucleotide-binding</keyword>
<accession>A0A1H6G473</accession>
<dbReference type="GO" id="GO:0016405">
    <property type="term" value="F:CoA-ligase activity"/>
    <property type="evidence" value="ECO:0007669"/>
    <property type="project" value="UniProtKB-ARBA"/>
</dbReference>
<dbReference type="InterPro" id="IPR020845">
    <property type="entry name" value="AMP-binding_CS"/>
</dbReference>
<dbReference type="PANTHER" id="PTHR43605:SF10">
    <property type="entry name" value="ACYL-COA SYNTHETASE MEDIUM CHAIN FAMILY MEMBER 3"/>
    <property type="match status" value="1"/>
</dbReference>
<dbReference type="Pfam" id="PF13193">
    <property type="entry name" value="AMP-binding_C"/>
    <property type="match status" value="1"/>
</dbReference>
<dbReference type="Proteomes" id="UP000199112">
    <property type="component" value="Unassembled WGS sequence"/>
</dbReference>
<dbReference type="RefSeq" id="WP_090507839.1">
    <property type="nucleotide sequence ID" value="NZ_FNWL01000003.1"/>
</dbReference>
<dbReference type="GO" id="GO:0004321">
    <property type="term" value="F:fatty-acyl-CoA synthase activity"/>
    <property type="evidence" value="ECO:0007669"/>
    <property type="project" value="TreeGrafter"/>
</dbReference>
<evidence type="ECO:0000256" key="2">
    <source>
        <dbReference type="ARBA" id="ARBA00022598"/>
    </source>
</evidence>
<evidence type="ECO:0000313" key="7">
    <source>
        <dbReference type="EMBL" id="SEH17238.1"/>
    </source>
</evidence>
<dbReference type="GO" id="GO:0015645">
    <property type="term" value="F:fatty acid ligase activity"/>
    <property type="evidence" value="ECO:0007669"/>
    <property type="project" value="TreeGrafter"/>
</dbReference>
<dbReference type="InterPro" id="IPR025110">
    <property type="entry name" value="AMP-bd_C"/>
</dbReference>
<dbReference type="PROSITE" id="PS00455">
    <property type="entry name" value="AMP_BINDING"/>
    <property type="match status" value="1"/>
</dbReference>
<reference evidence="8" key="1">
    <citation type="submission" date="2016-10" db="EMBL/GenBank/DDBJ databases">
        <authorList>
            <person name="Varghese N."/>
            <person name="Submissions S."/>
        </authorList>
    </citation>
    <scope>NUCLEOTIDE SEQUENCE [LARGE SCALE GENOMIC DNA]</scope>
    <source>
        <strain evidence="8">CGMCC 1.8981</strain>
    </source>
</reference>